<evidence type="ECO:0000313" key="1">
    <source>
        <dbReference type="EMBL" id="RCW43307.1"/>
    </source>
</evidence>
<dbReference type="EMBL" id="QPJC01000007">
    <property type="protein sequence ID" value="RCW43307.1"/>
    <property type="molecule type" value="Genomic_DNA"/>
</dbReference>
<protein>
    <submittedName>
        <fullName evidence="1">Uncharacterized protein</fullName>
    </submittedName>
</protein>
<dbReference type="AlphaFoldDB" id="A0A368VS62"/>
<organism evidence="1 2">
    <name type="scientific">Halopolyspora algeriensis</name>
    <dbReference type="NCBI Taxonomy" id="1500506"/>
    <lineage>
        <taxon>Bacteria</taxon>
        <taxon>Bacillati</taxon>
        <taxon>Actinomycetota</taxon>
        <taxon>Actinomycetes</taxon>
        <taxon>Actinomycetes incertae sedis</taxon>
        <taxon>Halopolyspora</taxon>
    </lineage>
</organism>
<accession>A0A368VS62</accession>
<dbReference type="Proteomes" id="UP000253495">
    <property type="component" value="Unassembled WGS sequence"/>
</dbReference>
<name>A0A368VS62_9ACTN</name>
<comment type="caution">
    <text evidence="1">The sequence shown here is derived from an EMBL/GenBank/DDBJ whole genome shotgun (WGS) entry which is preliminary data.</text>
</comment>
<sequence>MWLKELNAEVRTRLDTLDGIAAEGSEHAVVRIGRTEIPHLVATVRTLMNEHQPGEYGECRVCSRQRRRWLKPFRRPKAPCRVYLAARRALLDERNPAIERGTNRTAS</sequence>
<reference evidence="1 2" key="1">
    <citation type="submission" date="2018-07" db="EMBL/GenBank/DDBJ databases">
        <title>Genomic Encyclopedia of Type Strains, Phase III (KMG-III): the genomes of soil and plant-associated and newly described type strains.</title>
        <authorList>
            <person name="Whitman W."/>
        </authorList>
    </citation>
    <scope>NUCLEOTIDE SEQUENCE [LARGE SCALE GENOMIC DNA]</scope>
    <source>
        <strain evidence="1 2">CECT 8575</strain>
    </source>
</reference>
<proteinExistence type="predicted"/>
<dbReference type="RefSeq" id="WP_114453491.1">
    <property type="nucleotide sequence ID" value="NZ_QPJC01000007.1"/>
</dbReference>
<dbReference type="OrthoDB" id="3691380at2"/>
<gene>
    <name evidence="1" type="ORF">DFQ14_107197</name>
</gene>
<keyword evidence="2" id="KW-1185">Reference proteome</keyword>
<evidence type="ECO:0000313" key="2">
    <source>
        <dbReference type="Proteomes" id="UP000253495"/>
    </source>
</evidence>